<dbReference type="AlphaFoldDB" id="W9JPL7"/>
<protein>
    <recommendedName>
        <fullName evidence="8">5-demethoxyubiquinone hydroxylase, mitochondrial</fullName>
        <shortName evidence="8">DMQ hydroxylase</shortName>
        <ecNumber evidence="8">1.14.99.60</ecNumber>
    </recommendedName>
    <alternativeName>
        <fullName evidence="8">Ubiquinone biosynthesis monooxygenase COQ7</fullName>
    </alternativeName>
</protein>
<feature type="transmembrane region" description="Helical" evidence="10">
    <location>
        <begin position="317"/>
        <end position="338"/>
    </location>
</feature>
<gene>
    <name evidence="8" type="primary">COQ7</name>
    <name evidence="12" type="ORF">FOZG_13704</name>
</gene>
<organism evidence="12">
    <name type="scientific">Fusarium oxysporum Fo47</name>
    <dbReference type="NCBI Taxonomy" id="660027"/>
    <lineage>
        <taxon>Eukaryota</taxon>
        <taxon>Fungi</taxon>
        <taxon>Dikarya</taxon>
        <taxon>Ascomycota</taxon>
        <taxon>Pezizomycotina</taxon>
        <taxon>Sordariomycetes</taxon>
        <taxon>Hypocreomycetidae</taxon>
        <taxon>Hypocreales</taxon>
        <taxon>Nectriaceae</taxon>
        <taxon>Fusarium</taxon>
        <taxon>Fusarium oxysporum species complex</taxon>
    </lineage>
</organism>
<keyword evidence="4 8" id="KW-0560">Oxidoreductase</keyword>
<feature type="domain" description="Fatty acid hydroxylase" evidence="11">
    <location>
        <begin position="325"/>
        <end position="451"/>
    </location>
</feature>
<keyword evidence="10" id="KW-0812">Transmembrane</keyword>
<dbReference type="SUPFAM" id="SSF47240">
    <property type="entry name" value="Ferritin-like"/>
    <property type="match status" value="1"/>
</dbReference>
<evidence type="ECO:0000256" key="2">
    <source>
        <dbReference type="ARBA" id="ARBA00022688"/>
    </source>
</evidence>
<dbReference type="GO" id="GO:0008682">
    <property type="term" value="F:3-demethoxyubiquinol 3-hydroxylase activity"/>
    <property type="evidence" value="ECO:0007669"/>
    <property type="project" value="UniProtKB-EC"/>
</dbReference>
<comment type="function">
    <text evidence="8">Catalyzes the hydroxylation of 2-polyprenyl-3-methyl-6-methoxy-1,4-benzoquinol (DMQH2) during ubiquinone biosynthesis. Has also a structural role in the COQ enzyme complex, stabilizing other COQ polypeptides.</text>
</comment>
<evidence type="ECO:0000256" key="6">
    <source>
        <dbReference type="ARBA" id="ARBA00023033"/>
    </source>
</evidence>
<keyword evidence="5 8" id="KW-0408">Iron</keyword>
<comment type="cofactor">
    <cofactor evidence="8">
        <name>Fe cation</name>
        <dbReference type="ChEBI" id="CHEBI:24875"/>
    </cofactor>
    <text evidence="8">Binds 2 iron ions per subunit.</text>
</comment>
<dbReference type="PANTHER" id="PTHR11237">
    <property type="entry name" value="COENZYME Q10 BIOSYNTHESIS PROTEIN 7"/>
    <property type="match status" value="1"/>
</dbReference>
<feature type="binding site" evidence="8">
    <location>
        <position position="210"/>
    </location>
    <ligand>
        <name>Fe cation</name>
        <dbReference type="ChEBI" id="CHEBI:24875"/>
        <label>2</label>
    </ligand>
</feature>
<evidence type="ECO:0000256" key="10">
    <source>
        <dbReference type="SAM" id="Phobius"/>
    </source>
</evidence>
<dbReference type="VEuPathDB" id="FungiDB:FOZG_13704"/>
<proteinExistence type="inferred from homology"/>
<keyword evidence="2 8" id="KW-0831">Ubiquinone biosynthesis</keyword>
<reference evidence="12" key="2">
    <citation type="submission" date="2012-06" db="EMBL/GenBank/DDBJ databases">
        <title>Annotation of the Genome Sequence of Fusarium oxysporum Fo47.</title>
        <authorList>
            <consortium name="The Broad Institute Genomics Platform"/>
            <person name="Ma L.-J."/>
            <person name="Corby-Kistler H."/>
            <person name="Broz K."/>
            <person name="Gale L.R."/>
            <person name="Jonkers W."/>
            <person name="O'Donnell K."/>
            <person name="Ploetz R."/>
            <person name="Steinberg C."/>
            <person name="Schwartz D.C."/>
            <person name="VanEtten H."/>
            <person name="Zhou S."/>
            <person name="Young S.K."/>
            <person name="Zeng Q."/>
            <person name="Gargeya S."/>
            <person name="Fitzgerald M."/>
            <person name="Abouelleil A."/>
            <person name="Alvarado L."/>
            <person name="Chapman S.B."/>
            <person name="Gainer-Dewar J."/>
            <person name="Goldberg J."/>
            <person name="Griggs A."/>
            <person name="Gujja S."/>
            <person name="Hansen M."/>
            <person name="Howarth C."/>
            <person name="Imamovic A."/>
            <person name="Ireland A."/>
            <person name="Larimer J."/>
            <person name="McCowan C."/>
            <person name="Murphy C."/>
            <person name="Pearson M."/>
            <person name="Poon T.W."/>
            <person name="Priest M."/>
            <person name="Roberts A."/>
            <person name="Saif S."/>
            <person name="Shea T."/>
            <person name="Sykes S."/>
            <person name="Wortman J."/>
            <person name="Nusbaum C."/>
            <person name="Birren B."/>
        </authorList>
    </citation>
    <scope>NUCLEOTIDE SEQUENCE</scope>
    <source>
        <strain evidence="12">Fo47</strain>
    </source>
</reference>
<dbReference type="GO" id="GO:0031314">
    <property type="term" value="C:extrinsic component of mitochondrial inner membrane"/>
    <property type="evidence" value="ECO:0007669"/>
    <property type="project" value="UniProtKB-UniRule"/>
</dbReference>
<dbReference type="UniPathway" id="UPA00232"/>
<feature type="binding site" evidence="8">
    <location>
        <position position="109"/>
    </location>
    <ligand>
        <name>Fe cation</name>
        <dbReference type="ChEBI" id="CHEBI:24875"/>
        <label>2</label>
    </ligand>
</feature>
<dbReference type="HAMAP" id="MF_01658">
    <property type="entry name" value="COQ7"/>
    <property type="match status" value="1"/>
</dbReference>
<feature type="binding site" evidence="8">
    <location>
        <position position="207"/>
    </location>
    <ligand>
        <name>Fe cation</name>
        <dbReference type="ChEBI" id="CHEBI:24875"/>
        <label>2</label>
    </ligand>
</feature>
<dbReference type="InterPro" id="IPR006694">
    <property type="entry name" value="Fatty_acid_hydroxylase"/>
</dbReference>
<dbReference type="GO" id="GO:0008610">
    <property type="term" value="P:lipid biosynthetic process"/>
    <property type="evidence" value="ECO:0007669"/>
    <property type="project" value="InterPro"/>
</dbReference>
<comment type="subcellular location">
    <subcellularLocation>
        <location evidence="8">Mitochondrion inner membrane</location>
        <topology evidence="8">Peripheral membrane protein</topology>
        <orientation evidence="8">Matrix side</orientation>
    </subcellularLocation>
</comment>
<dbReference type="Proteomes" id="UP000030766">
    <property type="component" value="Unassembled WGS sequence"/>
</dbReference>
<evidence type="ECO:0000313" key="12">
    <source>
        <dbReference type="EMBL" id="EWZ34022.1"/>
    </source>
</evidence>
<keyword evidence="10" id="KW-1133">Transmembrane helix</keyword>
<keyword evidence="8" id="KW-0999">Mitochondrion inner membrane</keyword>
<dbReference type="EMBL" id="JH717905">
    <property type="protein sequence ID" value="EWZ34022.1"/>
    <property type="molecule type" value="Genomic_DNA"/>
</dbReference>
<feature type="binding site" evidence="8">
    <location>
        <position position="109"/>
    </location>
    <ligand>
        <name>Fe cation</name>
        <dbReference type="ChEBI" id="CHEBI:24875"/>
        <label>1</label>
    </ligand>
</feature>
<reference evidence="12" key="1">
    <citation type="submission" date="2011-06" db="EMBL/GenBank/DDBJ databases">
        <title>The Genome Sequence of Fusarium oxysporum Fo47.</title>
        <authorList>
            <consortium name="The Broad Institute Genome Sequencing Platform"/>
            <person name="Ma L.-J."/>
            <person name="Gale L.R."/>
            <person name="Schwartz D.C."/>
            <person name="Zhou S."/>
            <person name="Corby-Kistler H."/>
            <person name="Young S.K."/>
            <person name="Zeng Q."/>
            <person name="Gargeya S."/>
            <person name="Fitzgerald M."/>
            <person name="Haas B."/>
            <person name="Abouelleil A."/>
            <person name="Alvarado L."/>
            <person name="Arachchi H.M."/>
            <person name="Berlin A."/>
            <person name="Brown A."/>
            <person name="Chapman S.B."/>
            <person name="Chen Z."/>
            <person name="Dunbar C."/>
            <person name="Freedman E."/>
            <person name="Gearin G."/>
            <person name="Gellesch M."/>
            <person name="Goldberg J."/>
            <person name="Griggs A."/>
            <person name="Gujja S."/>
            <person name="Heiman D."/>
            <person name="Howarth C."/>
            <person name="Larson L."/>
            <person name="Lui A."/>
            <person name="MacDonald P.J.P."/>
            <person name="Mehta T."/>
            <person name="Montmayeur A."/>
            <person name="Murphy C."/>
            <person name="Neiman D."/>
            <person name="Pearson M."/>
            <person name="Priest M."/>
            <person name="Roberts A."/>
            <person name="Saif S."/>
            <person name="Shea T."/>
            <person name="Shenoy N."/>
            <person name="Sisk P."/>
            <person name="Stolte C."/>
            <person name="Sykes S."/>
            <person name="Wortman J."/>
            <person name="Nusbaum C."/>
            <person name="Birren B."/>
        </authorList>
    </citation>
    <scope>NUCLEOTIDE SEQUENCE [LARGE SCALE GENOMIC DNA]</scope>
    <source>
        <strain evidence="12">Fo47</strain>
    </source>
</reference>
<comment type="subunit">
    <text evidence="8">Component of a multi-subunit COQ enzyme complex, composed of at least COQ3, COQ4, COQ5, COQ6, COQ7 and COQ9.</text>
</comment>
<evidence type="ECO:0000256" key="1">
    <source>
        <dbReference type="ARBA" id="ARBA00004749"/>
    </source>
</evidence>
<evidence type="ECO:0000256" key="8">
    <source>
        <dbReference type="HAMAP-Rule" id="MF_03194"/>
    </source>
</evidence>
<sequence>MPIHNSSPRALFKSLPLLSRHRVAWKPSITDLSRKFTTRKRTRQYPESTLRKPRRVPLTPEQLDYLSAAIRVNQTGELGAVLIYAAQTPILVNQHPELRQLMQHMYDQEAGHQSTFNNLLTKHRIRPTVMYPLWQVLATGLGWATAMMGKEAAMACTEAVETEIGTHYNEQVQEVIKIIQGWEQEGYDTGPEILELLQTLRRIRDEELEHLDHAVDHDSKKAPLHDLLTGFVRASCRGAILIFGLINYILFATISFFFIFDRSTLAHPKVMKNQVWREIKHATEAMPLMALLTAFFFLLEVRGYCKMYESTAQGPGLWYDILQIPLFMLFTDFGIYWIHRGLHHPLIYKRFHKPHHKWIIPTPYASYAFHPLDGFSQSMPYHIYPLLFPLNKFIFLGMFISVNIWTVSIHDGNFLANNPLVNGSACHAAHHLYFNYNYGQFLTIWDRICGSYRRPDAEWFDKRQEPKERGMRAGKAEVPKLD</sequence>
<comment type="similarity">
    <text evidence="8">Belongs to the COQ7 family.</text>
</comment>
<dbReference type="InterPro" id="IPR009078">
    <property type="entry name" value="Ferritin-like_SF"/>
</dbReference>
<keyword evidence="3 8" id="KW-0479">Metal-binding</keyword>
<feature type="binding site" evidence="8">
    <location>
        <position position="207"/>
    </location>
    <ligand>
        <name>Fe cation</name>
        <dbReference type="ChEBI" id="CHEBI:24875"/>
        <label>1</label>
    </ligand>
</feature>
<keyword evidence="8" id="KW-0496">Mitochondrion</keyword>
<accession>W9JPL7</accession>
<feature type="transmembrane region" description="Helical" evidence="10">
    <location>
        <begin position="285"/>
        <end position="305"/>
    </location>
</feature>
<dbReference type="HOGENOM" id="CLU_566246_0_0_1"/>
<dbReference type="CDD" id="cd01042">
    <property type="entry name" value="DMQH"/>
    <property type="match status" value="1"/>
</dbReference>
<evidence type="ECO:0000259" key="11">
    <source>
        <dbReference type="Pfam" id="PF04116"/>
    </source>
</evidence>
<feature type="binding site" evidence="8">
    <location>
        <position position="161"/>
    </location>
    <ligand>
        <name>Fe cation</name>
        <dbReference type="ChEBI" id="CHEBI:24875"/>
        <label>2</label>
    </ligand>
</feature>
<name>W9JPL7_FUSOX</name>
<feature type="transmembrane region" description="Helical" evidence="10">
    <location>
        <begin position="239"/>
        <end position="260"/>
    </location>
</feature>
<evidence type="ECO:0000256" key="7">
    <source>
        <dbReference type="ARBA" id="ARBA00023136"/>
    </source>
</evidence>
<evidence type="ECO:0000256" key="9">
    <source>
        <dbReference type="SAM" id="MobiDB-lite"/>
    </source>
</evidence>
<keyword evidence="6 8" id="KW-0503">Monooxygenase</keyword>
<feature type="binding site" evidence="8">
    <location>
        <position position="112"/>
    </location>
    <ligand>
        <name>Fe cation</name>
        <dbReference type="ChEBI" id="CHEBI:24875"/>
        <label>1</label>
    </ligand>
</feature>
<comment type="catalytic activity">
    <reaction evidence="8">
        <text>a 5-methoxy-2-methyl-3-(all-trans-polyprenyl)benzene-1,4-diol + AH2 + O2 = a 3-demethylubiquinol + A + H2O</text>
        <dbReference type="Rhea" id="RHEA:50908"/>
        <dbReference type="Rhea" id="RHEA-COMP:10859"/>
        <dbReference type="Rhea" id="RHEA-COMP:10914"/>
        <dbReference type="ChEBI" id="CHEBI:13193"/>
        <dbReference type="ChEBI" id="CHEBI:15377"/>
        <dbReference type="ChEBI" id="CHEBI:15379"/>
        <dbReference type="ChEBI" id="CHEBI:17499"/>
        <dbReference type="ChEBI" id="CHEBI:84167"/>
        <dbReference type="ChEBI" id="CHEBI:84422"/>
        <dbReference type="EC" id="1.14.99.60"/>
    </reaction>
</comment>
<feature type="binding site" evidence="8">
    <location>
        <position position="77"/>
    </location>
    <ligand>
        <name>Fe cation</name>
        <dbReference type="ChEBI" id="CHEBI:24875"/>
        <label>1</label>
    </ligand>
</feature>
<dbReference type="Pfam" id="PF04116">
    <property type="entry name" value="FA_hydroxylase"/>
    <property type="match status" value="1"/>
</dbReference>
<dbReference type="GO" id="GO:0016709">
    <property type="term" value="F:oxidoreductase activity, acting on paired donors, with incorporation or reduction of molecular oxygen, NAD(P)H as one donor, and incorporation of one atom of oxygen"/>
    <property type="evidence" value="ECO:0007669"/>
    <property type="project" value="UniProtKB-UniRule"/>
</dbReference>
<dbReference type="GO" id="GO:0005506">
    <property type="term" value="F:iron ion binding"/>
    <property type="evidence" value="ECO:0007669"/>
    <property type="project" value="InterPro"/>
</dbReference>
<dbReference type="EC" id="1.14.99.60" evidence="8"/>
<evidence type="ECO:0000256" key="5">
    <source>
        <dbReference type="ARBA" id="ARBA00023004"/>
    </source>
</evidence>
<evidence type="ECO:0000256" key="3">
    <source>
        <dbReference type="ARBA" id="ARBA00022723"/>
    </source>
</evidence>
<feature type="transmembrane region" description="Helical" evidence="10">
    <location>
        <begin position="383"/>
        <end position="405"/>
    </location>
</feature>
<keyword evidence="7 8" id="KW-0472">Membrane</keyword>
<dbReference type="InterPro" id="IPR011566">
    <property type="entry name" value="Ubq_synth_Coq7"/>
</dbReference>
<dbReference type="Pfam" id="PF03232">
    <property type="entry name" value="COQ7"/>
    <property type="match status" value="1"/>
</dbReference>
<comment type="pathway">
    <text evidence="1 8">Cofactor biosynthesis; ubiquinone biosynthesis.</text>
</comment>
<feature type="region of interest" description="Disordered" evidence="9">
    <location>
        <begin position="463"/>
        <end position="482"/>
    </location>
</feature>
<dbReference type="GO" id="GO:0006744">
    <property type="term" value="P:ubiquinone biosynthetic process"/>
    <property type="evidence" value="ECO:0007669"/>
    <property type="project" value="UniProtKB-UniRule"/>
</dbReference>
<dbReference type="PANTHER" id="PTHR11237:SF4">
    <property type="entry name" value="5-DEMETHOXYUBIQUINONE HYDROXYLASE, MITOCHONDRIAL"/>
    <property type="match status" value="1"/>
</dbReference>
<evidence type="ECO:0000256" key="4">
    <source>
        <dbReference type="ARBA" id="ARBA00023002"/>
    </source>
</evidence>